<proteinExistence type="predicted"/>
<reference evidence="1 2" key="1">
    <citation type="submission" date="2018-05" db="EMBL/GenBank/DDBJ databases">
        <title>Streptomyces venezuelae.</title>
        <authorList>
            <person name="Kim W."/>
            <person name="Lee N."/>
            <person name="Cho B.-K."/>
        </authorList>
    </citation>
    <scope>NUCLEOTIDE SEQUENCE [LARGE SCALE GENOMIC DNA]</scope>
    <source>
        <strain evidence="1 2">ATCC 14585</strain>
    </source>
</reference>
<accession>A0A5P2CU32</accession>
<evidence type="ECO:0000313" key="1">
    <source>
        <dbReference type="EMBL" id="QES45248.1"/>
    </source>
</evidence>
<dbReference type="EMBL" id="CP029191">
    <property type="protein sequence ID" value="QES45248.1"/>
    <property type="molecule type" value="Genomic_DNA"/>
</dbReference>
<organism evidence="1 2">
    <name type="scientific">Streptomyces venezuelae</name>
    <dbReference type="NCBI Taxonomy" id="54571"/>
    <lineage>
        <taxon>Bacteria</taxon>
        <taxon>Bacillati</taxon>
        <taxon>Actinomycetota</taxon>
        <taxon>Actinomycetes</taxon>
        <taxon>Kitasatosporales</taxon>
        <taxon>Streptomycetaceae</taxon>
        <taxon>Streptomyces</taxon>
    </lineage>
</organism>
<gene>
    <name evidence="1" type="ORF">DEJ49_33455</name>
</gene>
<dbReference type="RefSeq" id="WP_150187558.1">
    <property type="nucleotide sequence ID" value="NZ_CP029191.1"/>
</dbReference>
<sequence>MAVQLSTAVQNAMCNAAVDHLDSGGSNGTIKIYSGTQPANANSAITGTLLATFTLDLPAFGSASSGVATLSAVPLSTVGLAAGTATHFRAATSASGTAFDGSVTVTAGGGQIELNTTTVSVGVSLEITAGTFTQPAA</sequence>
<name>A0A5P2CU32_STRVZ</name>
<protein>
    <submittedName>
        <fullName evidence="1">Uncharacterized protein</fullName>
    </submittedName>
</protein>
<dbReference type="AlphaFoldDB" id="A0A5P2CU32"/>
<evidence type="ECO:0000313" key="2">
    <source>
        <dbReference type="Proteomes" id="UP000324015"/>
    </source>
</evidence>
<dbReference type="Proteomes" id="UP000324015">
    <property type="component" value="Chromosome"/>
</dbReference>